<feature type="region of interest" description="Disordered" evidence="1">
    <location>
        <begin position="79"/>
        <end position="115"/>
    </location>
</feature>
<accession>A0A2X0MQF4</accession>
<dbReference type="InterPro" id="IPR029016">
    <property type="entry name" value="GAF-like_dom_sf"/>
</dbReference>
<dbReference type="Proteomes" id="UP000249723">
    <property type="component" value="Unassembled WGS sequence"/>
</dbReference>
<feature type="compositionally biased region" description="Low complexity" evidence="1">
    <location>
        <begin position="391"/>
        <end position="415"/>
    </location>
</feature>
<dbReference type="OrthoDB" id="21225at2759"/>
<evidence type="ECO:0000256" key="1">
    <source>
        <dbReference type="SAM" id="MobiDB-lite"/>
    </source>
</evidence>
<reference evidence="3" key="1">
    <citation type="submission" date="2016-10" db="EMBL/GenBank/DDBJ databases">
        <authorList>
            <person name="Jeantristanb JTB J.-T."/>
            <person name="Ricardo R."/>
        </authorList>
    </citation>
    <scope>NUCLEOTIDE SEQUENCE [LARGE SCALE GENOMIC DNA]</scope>
</reference>
<organism evidence="2 3">
    <name type="scientific">Microbotryum saponariae</name>
    <dbReference type="NCBI Taxonomy" id="289078"/>
    <lineage>
        <taxon>Eukaryota</taxon>
        <taxon>Fungi</taxon>
        <taxon>Dikarya</taxon>
        <taxon>Basidiomycota</taxon>
        <taxon>Pucciniomycotina</taxon>
        <taxon>Microbotryomycetes</taxon>
        <taxon>Microbotryales</taxon>
        <taxon>Microbotryaceae</taxon>
        <taxon>Microbotryum</taxon>
    </lineage>
</organism>
<feature type="region of interest" description="Disordered" evidence="1">
    <location>
        <begin position="325"/>
        <end position="350"/>
    </location>
</feature>
<dbReference type="STRING" id="289078.A0A2X0MQF4"/>
<dbReference type="SUPFAM" id="SSF55781">
    <property type="entry name" value="GAF domain-like"/>
    <property type="match status" value="1"/>
</dbReference>
<evidence type="ECO:0000313" key="3">
    <source>
        <dbReference type="Proteomes" id="UP000249723"/>
    </source>
</evidence>
<dbReference type="AlphaFoldDB" id="A0A2X0MQF4"/>
<name>A0A2X0MQF4_9BASI</name>
<feature type="region of interest" description="Disordered" evidence="1">
    <location>
        <begin position="1"/>
        <end position="35"/>
    </location>
</feature>
<feature type="compositionally biased region" description="Basic and acidic residues" evidence="1">
    <location>
        <begin position="1"/>
        <end position="11"/>
    </location>
</feature>
<dbReference type="PANTHER" id="PTHR43102">
    <property type="entry name" value="SLR1143 PROTEIN"/>
    <property type="match status" value="1"/>
</dbReference>
<dbReference type="Gene3D" id="3.30.450.40">
    <property type="match status" value="1"/>
</dbReference>
<keyword evidence="3" id="KW-1185">Reference proteome</keyword>
<feature type="region of interest" description="Disordered" evidence="1">
    <location>
        <begin position="389"/>
        <end position="415"/>
    </location>
</feature>
<dbReference type="PANTHER" id="PTHR43102:SF2">
    <property type="entry name" value="GAF DOMAIN-CONTAINING PROTEIN"/>
    <property type="match status" value="1"/>
</dbReference>
<protein>
    <submittedName>
        <fullName evidence="2">BZ3500_MvSof-1268-A1-R1_Chr1-3g01611 protein</fullName>
    </submittedName>
</protein>
<gene>
    <name evidence="2" type="ORF">BZ3500_MVSOF-1268-A1-R1_CHR1-3G01611</name>
</gene>
<sequence>MEQLKQQDRRGSIRKVFGSFIRKKPPSSSPSYANGADEAAFASSVTKSPFSRGKISGDTSPPAAITTLRQRAVDNLGLLPSVQHRASNGSADTVYDGDRGRSKTPSSDLDLPSPKELASHPALQALITKANGYFGTCAGNVSLVSQDKTVYFAEQGLGGLDDLPRKDLACDHMLTKASVQGLPGDDGLRGIEFGELGAVDRSAEGLIIPDLSKDWRFSKASSGREWSGGCNILGEFSKGFYAGTPIRLPSALGDSFPTRPCGVFCILSQQARTEPFTKQDRQLLANLADEAGRELLKVSQERAGKRGDNLLAKYEELKKASAKAARRASSDAGDDATGGIRASEQQGDGALRSIGQMDQSLERAIRGGNLFERRASRNGSIDAPFRVQIATGSPTPSNSSTPGGGKPPTTARSTASSIRSFALDELYNLSPESAAPVFPRRLARTPRADPETAGVNAPAAKVSDGIKSSFDLSTRMICESLDFDFCCACTR</sequence>
<proteinExistence type="predicted"/>
<evidence type="ECO:0000313" key="2">
    <source>
        <dbReference type="EMBL" id="SCZ89841.1"/>
    </source>
</evidence>
<dbReference type="EMBL" id="FMWP01000014">
    <property type="protein sequence ID" value="SCZ89841.1"/>
    <property type="molecule type" value="Genomic_DNA"/>
</dbReference>